<sequence>MGKWKKGAKPKAARRWRIKTLIKKYRGKCAFCDINVVFTPNVSNQATVDHIVPLSRGGFEEFLNLQLLCRKCNLGKGSSMIDEDGEIIHFQREIL</sequence>
<accession>A0A0F9PWA9</accession>
<evidence type="ECO:0000259" key="1">
    <source>
        <dbReference type="SMART" id="SM00507"/>
    </source>
</evidence>
<dbReference type="GO" id="GO:0004519">
    <property type="term" value="F:endonuclease activity"/>
    <property type="evidence" value="ECO:0007669"/>
    <property type="project" value="InterPro"/>
</dbReference>
<reference evidence="2" key="1">
    <citation type="journal article" date="2015" name="Nature">
        <title>Complex archaea that bridge the gap between prokaryotes and eukaryotes.</title>
        <authorList>
            <person name="Spang A."/>
            <person name="Saw J.H."/>
            <person name="Jorgensen S.L."/>
            <person name="Zaremba-Niedzwiedzka K."/>
            <person name="Martijn J."/>
            <person name="Lind A.E."/>
            <person name="van Eijk R."/>
            <person name="Schleper C."/>
            <person name="Guy L."/>
            <person name="Ettema T.J."/>
        </authorList>
    </citation>
    <scope>NUCLEOTIDE SEQUENCE</scope>
</reference>
<dbReference type="Gene3D" id="1.10.30.50">
    <property type="match status" value="1"/>
</dbReference>
<protein>
    <recommendedName>
        <fullName evidence="1">HNH nuclease domain-containing protein</fullName>
    </recommendedName>
</protein>
<organism evidence="2">
    <name type="scientific">marine sediment metagenome</name>
    <dbReference type="NCBI Taxonomy" id="412755"/>
    <lineage>
        <taxon>unclassified sequences</taxon>
        <taxon>metagenomes</taxon>
        <taxon>ecological metagenomes</taxon>
    </lineage>
</organism>
<comment type="caution">
    <text evidence="2">The sequence shown here is derived from an EMBL/GenBank/DDBJ whole genome shotgun (WGS) entry which is preliminary data.</text>
</comment>
<evidence type="ECO:0000313" key="2">
    <source>
        <dbReference type="EMBL" id="KKM97492.1"/>
    </source>
</evidence>
<dbReference type="SMART" id="SM00507">
    <property type="entry name" value="HNHc"/>
    <property type="match status" value="1"/>
</dbReference>
<gene>
    <name evidence="2" type="ORF">LCGC14_1167430</name>
</gene>
<name>A0A0F9PWA9_9ZZZZ</name>
<dbReference type="Pfam" id="PF01844">
    <property type="entry name" value="HNH"/>
    <property type="match status" value="1"/>
</dbReference>
<feature type="domain" description="HNH nuclease" evidence="1">
    <location>
        <begin position="17"/>
        <end position="74"/>
    </location>
</feature>
<dbReference type="EMBL" id="LAZR01005742">
    <property type="protein sequence ID" value="KKM97492.1"/>
    <property type="molecule type" value="Genomic_DNA"/>
</dbReference>
<proteinExistence type="predicted"/>
<dbReference type="AlphaFoldDB" id="A0A0F9PWA9"/>
<dbReference type="CDD" id="cd00085">
    <property type="entry name" value="HNHc"/>
    <property type="match status" value="1"/>
</dbReference>
<dbReference type="GO" id="GO:0008270">
    <property type="term" value="F:zinc ion binding"/>
    <property type="evidence" value="ECO:0007669"/>
    <property type="project" value="InterPro"/>
</dbReference>
<dbReference type="InterPro" id="IPR003615">
    <property type="entry name" value="HNH_nuc"/>
</dbReference>
<dbReference type="GO" id="GO:0003676">
    <property type="term" value="F:nucleic acid binding"/>
    <property type="evidence" value="ECO:0007669"/>
    <property type="project" value="InterPro"/>
</dbReference>
<dbReference type="InterPro" id="IPR002711">
    <property type="entry name" value="HNH"/>
</dbReference>